<dbReference type="GO" id="GO:0006313">
    <property type="term" value="P:DNA transposition"/>
    <property type="evidence" value="ECO:0007669"/>
    <property type="project" value="InterPro"/>
</dbReference>
<dbReference type="Pfam" id="PF13340">
    <property type="entry name" value="DUF4096"/>
    <property type="match status" value="1"/>
</dbReference>
<dbReference type="Pfam" id="PF01609">
    <property type="entry name" value="DDE_Tnp_1"/>
    <property type="match status" value="1"/>
</dbReference>
<dbReference type="EMBL" id="CP053709">
    <property type="protein sequence ID" value="QKE92922.1"/>
    <property type="molecule type" value="Genomic_DNA"/>
</dbReference>
<evidence type="ECO:0000313" key="5">
    <source>
        <dbReference type="Proteomes" id="UP000500767"/>
    </source>
</evidence>
<gene>
    <name evidence="4" type="ORF">HN018_22110</name>
</gene>
<dbReference type="GO" id="GO:0003677">
    <property type="term" value="F:DNA binding"/>
    <property type="evidence" value="ECO:0007669"/>
    <property type="project" value="InterPro"/>
</dbReference>
<geneLocation type="plasmid" evidence="4 5">
    <name>unnamed1</name>
</geneLocation>
<protein>
    <submittedName>
        <fullName evidence="4">IS5 family transposase</fullName>
    </submittedName>
</protein>
<accession>A0A6M8HWZ0</accession>
<dbReference type="KEGG" id="lck:HN018_22110"/>
<dbReference type="InterPro" id="IPR025161">
    <property type="entry name" value="IS402-like_dom"/>
</dbReference>
<evidence type="ECO:0000313" key="4">
    <source>
        <dbReference type="EMBL" id="QKE92922.1"/>
    </source>
</evidence>
<feature type="domain" description="Transposase IS4-like" evidence="2">
    <location>
        <begin position="90"/>
        <end position="247"/>
    </location>
</feature>
<dbReference type="PANTHER" id="PTHR30007">
    <property type="entry name" value="PHP DOMAIN PROTEIN"/>
    <property type="match status" value="1"/>
</dbReference>
<keyword evidence="4" id="KW-0614">Plasmid</keyword>
<dbReference type="GO" id="GO:0004803">
    <property type="term" value="F:transposase activity"/>
    <property type="evidence" value="ECO:0007669"/>
    <property type="project" value="InterPro"/>
</dbReference>
<feature type="domain" description="Insertion element IS402-like" evidence="3">
    <location>
        <begin position="7"/>
        <end position="78"/>
    </location>
</feature>
<feature type="region of interest" description="Disordered" evidence="1">
    <location>
        <begin position="102"/>
        <end position="121"/>
    </location>
</feature>
<evidence type="ECO:0000256" key="1">
    <source>
        <dbReference type="SAM" id="MobiDB-lite"/>
    </source>
</evidence>
<reference evidence="4 5" key="1">
    <citation type="journal article" date="2014" name="World J. Microbiol. Biotechnol.">
        <title>Biodiversity and physiological characteristics of Antarctic and Arctic lichens-associated bacteria.</title>
        <authorList>
            <person name="Lee Y.M."/>
            <person name="Kim E.H."/>
            <person name="Lee H.K."/>
            <person name="Hong S.G."/>
        </authorList>
    </citation>
    <scope>NUCLEOTIDE SEQUENCE [LARGE SCALE GENOMIC DNA]</scope>
    <source>
        <strain evidence="4 5">PAMC 26569</strain>
        <plasmid evidence="4">unnamed1</plasmid>
    </source>
</reference>
<dbReference type="SUPFAM" id="SSF53098">
    <property type="entry name" value="Ribonuclease H-like"/>
    <property type="match status" value="1"/>
</dbReference>
<dbReference type="PANTHER" id="PTHR30007:SF1">
    <property type="entry name" value="BLR1914 PROTEIN"/>
    <property type="match status" value="1"/>
</dbReference>
<dbReference type="NCBIfam" id="NF033580">
    <property type="entry name" value="transpos_IS5_3"/>
    <property type="match status" value="1"/>
</dbReference>
<evidence type="ECO:0000259" key="3">
    <source>
        <dbReference type="Pfam" id="PF13340"/>
    </source>
</evidence>
<proteinExistence type="predicted"/>
<dbReference type="Proteomes" id="UP000500767">
    <property type="component" value="Plasmid unnamed1"/>
</dbReference>
<evidence type="ECO:0000259" key="2">
    <source>
        <dbReference type="Pfam" id="PF01609"/>
    </source>
</evidence>
<dbReference type="AlphaFoldDB" id="A0A6M8HWZ0"/>
<name>A0A6M8HWZ0_9PROT</name>
<sequence>MSELDWLSDEAWTVLEPHLPKNRPGVPRVDDRRVISGILHVLRSGCRWKDCPPEYRPPTTIYNRYNRWSAQGLWHKLFARLAAAGNIPDELSIDSTHIKAHRSAAGSKKGDAAQAIGRSRGGRTSKIHALANAQGKPIAFVLTPGNIADISVAATLLDDVAPPMRLLADKAYDADHFRKPLEALGTEVVIPSNGTRRHPYPLNRIAYRRRNVIERMFCRMKDWRRIATRYDRLARNFLSAVALVATICFWLA</sequence>
<keyword evidence="5" id="KW-1185">Reference proteome</keyword>
<dbReference type="InterPro" id="IPR002559">
    <property type="entry name" value="Transposase_11"/>
</dbReference>
<dbReference type="InterPro" id="IPR012337">
    <property type="entry name" value="RNaseH-like_sf"/>
</dbReference>
<organism evidence="4 5">
    <name type="scientific">Lichenicola cladoniae</name>
    <dbReference type="NCBI Taxonomy" id="1484109"/>
    <lineage>
        <taxon>Bacteria</taxon>
        <taxon>Pseudomonadati</taxon>
        <taxon>Pseudomonadota</taxon>
        <taxon>Alphaproteobacteria</taxon>
        <taxon>Acetobacterales</taxon>
        <taxon>Acetobacteraceae</taxon>
        <taxon>Lichenicola</taxon>
    </lineage>
</organism>